<dbReference type="EMBL" id="CP036313">
    <property type="protein sequence ID" value="QBH14325.1"/>
    <property type="molecule type" value="Genomic_DNA"/>
</dbReference>
<keyword evidence="4" id="KW-1185">Reference proteome</keyword>
<dbReference type="RefSeq" id="WP_111959831.1">
    <property type="nucleotide sequence ID" value="NZ_CP036313.1"/>
</dbReference>
<evidence type="ECO:0000313" key="3">
    <source>
        <dbReference type="Proteomes" id="UP000248798"/>
    </source>
</evidence>
<evidence type="ECO:0000313" key="4">
    <source>
        <dbReference type="Proteomes" id="UP000293902"/>
    </source>
</evidence>
<dbReference type="EMBL" id="QLNI01000052">
    <property type="protein sequence ID" value="RAM00327.1"/>
    <property type="molecule type" value="Genomic_DNA"/>
</dbReference>
<protein>
    <submittedName>
        <fullName evidence="1">DUF1320 domain-containing protein</fullName>
    </submittedName>
</protein>
<dbReference type="InterPro" id="IPR009752">
    <property type="entry name" value="Phage_Mu_GpJ"/>
</dbReference>
<reference evidence="1 4" key="2">
    <citation type="submission" date="2019-02" db="EMBL/GenBank/DDBJ databases">
        <title>Complete genome sequence of Desulfobacter hydrogenophilus AcRS1.</title>
        <authorList>
            <person name="Marietou A."/>
            <person name="Lund M.B."/>
            <person name="Marshall I.P.G."/>
            <person name="Schreiber L."/>
            <person name="Jorgensen B."/>
        </authorList>
    </citation>
    <scope>NUCLEOTIDE SEQUENCE [LARGE SCALE GENOMIC DNA]</scope>
    <source>
        <strain evidence="1 4">AcRS1</strain>
    </source>
</reference>
<name>A0A328FBC6_9BACT</name>
<gene>
    <name evidence="2" type="ORF">DO021_19615</name>
    <name evidence="1" type="ORF">EYB58_16215</name>
</gene>
<evidence type="ECO:0000313" key="2">
    <source>
        <dbReference type="EMBL" id="RAM00327.1"/>
    </source>
</evidence>
<dbReference type="AlphaFoldDB" id="A0A328FBC6"/>
<reference evidence="2 3" key="1">
    <citation type="submission" date="2018-06" db="EMBL/GenBank/DDBJ databases">
        <title>Complete Genome Sequence of Desulfobacter hydrogenophilus (DSM3380).</title>
        <authorList>
            <person name="Marietou A."/>
            <person name="Schreiber L."/>
            <person name="Marshall I."/>
            <person name="Jorgensen B."/>
        </authorList>
    </citation>
    <scope>NUCLEOTIDE SEQUENCE [LARGE SCALE GENOMIC DNA]</scope>
    <source>
        <strain evidence="2 3">DSM 3380</strain>
    </source>
</reference>
<accession>A0A328FBC6</accession>
<dbReference type="Proteomes" id="UP000293902">
    <property type="component" value="Chromosome"/>
</dbReference>
<proteinExistence type="predicted"/>
<dbReference type="OrthoDB" id="5454292at2"/>
<dbReference type="Proteomes" id="UP000248798">
    <property type="component" value="Unassembled WGS sequence"/>
</dbReference>
<evidence type="ECO:0000313" key="1">
    <source>
        <dbReference type="EMBL" id="QBH14325.1"/>
    </source>
</evidence>
<sequence>MTVLYCTETDLKEYLLQAYLDKIEQINPGTVGRTLSNVSLEIREAILQGEHTIPETESSAVLKRICAVITAWRCVGDITSLMNTEAGSNNEWIPLQRLFDQSRKDLDSIRSGKLMPYPETDAGDPGISVSAPAVLFGPDTWGLF</sequence>
<dbReference type="Pfam" id="PF07030">
    <property type="entry name" value="Phage_Mu_Gp36"/>
    <property type="match status" value="1"/>
</dbReference>
<organism evidence="2 3">
    <name type="scientific">Desulfobacter hydrogenophilus</name>
    <dbReference type="NCBI Taxonomy" id="2291"/>
    <lineage>
        <taxon>Bacteria</taxon>
        <taxon>Pseudomonadati</taxon>
        <taxon>Thermodesulfobacteriota</taxon>
        <taxon>Desulfobacteria</taxon>
        <taxon>Desulfobacterales</taxon>
        <taxon>Desulfobacteraceae</taxon>
        <taxon>Desulfobacter</taxon>
    </lineage>
</organism>